<dbReference type="Proteomes" id="UP000297693">
    <property type="component" value="Unassembled WGS sequence"/>
</dbReference>
<accession>A0A4R9JYG8</accession>
<dbReference type="AlphaFoldDB" id="A0A4R9JYG8"/>
<name>A0A4R9JYG8_9LEPT</name>
<dbReference type="EMBL" id="RQGD01000034">
    <property type="protein sequence ID" value="TGL58290.1"/>
    <property type="molecule type" value="Genomic_DNA"/>
</dbReference>
<organism evidence="1 2">
    <name type="scientific">Leptospira ognonensis</name>
    <dbReference type="NCBI Taxonomy" id="2484945"/>
    <lineage>
        <taxon>Bacteria</taxon>
        <taxon>Pseudomonadati</taxon>
        <taxon>Spirochaetota</taxon>
        <taxon>Spirochaetia</taxon>
        <taxon>Leptospirales</taxon>
        <taxon>Leptospiraceae</taxon>
        <taxon>Leptospira</taxon>
    </lineage>
</organism>
<reference evidence="1" key="1">
    <citation type="journal article" date="2019" name="PLoS Negl. Trop. Dis.">
        <title>Revisiting the worldwide diversity of Leptospira species in the environment.</title>
        <authorList>
            <person name="Vincent A.T."/>
            <person name="Schiettekatte O."/>
            <person name="Bourhy P."/>
            <person name="Veyrier F.J."/>
            <person name="Picardeau M."/>
        </authorList>
    </citation>
    <scope>NUCLEOTIDE SEQUENCE [LARGE SCALE GENOMIC DNA]</scope>
    <source>
        <strain evidence="1">201702476</strain>
    </source>
</reference>
<protein>
    <submittedName>
        <fullName evidence="1">Uncharacterized protein</fullName>
    </submittedName>
</protein>
<gene>
    <name evidence="1" type="ORF">EHQ58_12270</name>
</gene>
<dbReference type="OrthoDB" id="340915at2"/>
<evidence type="ECO:0000313" key="1">
    <source>
        <dbReference type="EMBL" id="TGL58290.1"/>
    </source>
</evidence>
<proteinExistence type="predicted"/>
<sequence>MASAPLSFRESDMYAPILKWDRKGMGLLTGEKGIYRLALHWEYAFAISGFNVFNLDCAIRFNPFVITNETRKQNIAPEPLLEKIFVQRAFTPYQILDTLKSILKKESENTVYFLLAPCKQFLDGDVKDDEGLFLLHKMLTCLEEFHARQIPLLVVESVRYKHKNFQTFFPKLLGASRDLWELQTEEGLSRIKVRKTHLVA</sequence>
<keyword evidence="2" id="KW-1185">Reference proteome</keyword>
<dbReference type="RefSeq" id="WP_135624308.1">
    <property type="nucleotide sequence ID" value="NZ_RQGD01000034.1"/>
</dbReference>
<evidence type="ECO:0000313" key="2">
    <source>
        <dbReference type="Proteomes" id="UP000297693"/>
    </source>
</evidence>
<comment type="caution">
    <text evidence="1">The sequence shown here is derived from an EMBL/GenBank/DDBJ whole genome shotgun (WGS) entry which is preliminary data.</text>
</comment>